<dbReference type="EMBL" id="CP104013">
    <property type="protein sequence ID" value="UYP46528.1"/>
    <property type="molecule type" value="Genomic_DNA"/>
</dbReference>
<accession>A0ABY6HSP1</accession>
<protein>
    <recommendedName>
        <fullName evidence="4">SH2 domain-containing protein</fullName>
    </recommendedName>
</protein>
<reference evidence="2" key="1">
    <citation type="submission" date="2022-09" db="EMBL/GenBank/DDBJ databases">
        <title>Actin cytoskeleton and complex cell architecture in an #Asgard archaeon.</title>
        <authorList>
            <person name="Ponce Toledo R.I."/>
            <person name="Schleper C."/>
            <person name="Rodrigues Oliveira T."/>
            <person name="Wollweber F."/>
            <person name="Xu J."/>
            <person name="Rittmann S."/>
            <person name="Klingl A."/>
            <person name="Pilhofer M."/>
        </authorList>
    </citation>
    <scope>NUCLEOTIDE SEQUENCE</scope>
    <source>
        <strain evidence="2">B-35</strain>
    </source>
</reference>
<evidence type="ECO:0000313" key="3">
    <source>
        <dbReference type="Proteomes" id="UP001208689"/>
    </source>
</evidence>
<name>A0ABY6HSP1_9ARCH</name>
<proteinExistence type="predicted"/>
<gene>
    <name evidence="2" type="ORF">NEF87_002813</name>
</gene>
<dbReference type="Proteomes" id="UP001208689">
    <property type="component" value="Chromosome"/>
</dbReference>
<evidence type="ECO:0000313" key="2">
    <source>
        <dbReference type="EMBL" id="UYP46528.1"/>
    </source>
</evidence>
<evidence type="ECO:0000256" key="1">
    <source>
        <dbReference type="SAM" id="MobiDB-lite"/>
    </source>
</evidence>
<organism evidence="2 3">
    <name type="scientific">Candidatus Lokiarchaeum ossiferum</name>
    <dbReference type="NCBI Taxonomy" id="2951803"/>
    <lineage>
        <taxon>Archaea</taxon>
        <taxon>Promethearchaeati</taxon>
        <taxon>Promethearchaeota</taxon>
        <taxon>Promethearchaeia</taxon>
        <taxon>Promethearchaeales</taxon>
        <taxon>Promethearchaeaceae</taxon>
        <taxon>Candidatus Lokiarchaeum</taxon>
    </lineage>
</organism>
<feature type="region of interest" description="Disordered" evidence="1">
    <location>
        <begin position="147"/>
        <end position="175"/>
    </location>
</feature>
<keyword evidence="3" id="KW-1185">Reference proteome</keyword>
<evidence type="ECO:0008006" key="4">
    <source>
        <dbReference type="Google" id="ProtNLM"/>
    </source>
</evidence>
<sequence length="175" mass="20164">MLKLEKSKETVWSIKRKDIAGKFVLRSTESSGKLVKVSISLVNEQNTEVSFQMNYLEFKNFFGILSSFKELIESPEHLAQNQNILEEVPILEKSIKSERISDDLDLKAISETLDNLDLGLAAVKSLGENKLKRDLNMPNIPINLRQAEKKKNIQQPVEPKPQKRKMLKETDWDPW</sequence>